<evidence type="ECO:0000259" key="2">
    <source>
        <dbReference type="Pfam" id="PF01764"/>
    </source>
</evidence>
<keyword evidence="4" id="KW-1185">Reference proteome</keyword>
<reference evidence="3" key="1">
    <citation type="submission" date="2020-01" db="EMBL/GenBank/DDBJ databases">
        <title>Genome sequence of Kobresia littledalei, the first chromosome-level genome in the family Cyperaceae.</title>
        <authorList>
            <person name="Qu G."/>
        </authorList>
    </citation>
    <scope>NUCLEOTIDE SEQUENCE</scope>
    <source>
        <strain evidence="3">C.B.Clarke</strain>
        <tissue evidence="3">Leaf</tissue>
    </source>
</reference>
<feature type="domain" description="Fungal lipase-type" evidence="2">
    <location>
        <begin position="99"/>
        <end position="227"/>
    </location>
</feature>
<sequence>MHQSRCLVLISAVLIGLFSATSGREIKIQHRESRHRDGNYAFNHTLAEMLVQYSSAVYTSDLSALFTWTCARCGDKIKDFEMVEVIVDIDNCLQKLDNGIRNWIEDLFWKQLDLDYPGMPGAMVHHGFYTAYQSTVLRPAILSALQNIKNIYGNISIIVTGHSMGGALASFCALDLAVNCGEKDVQLMTFGQPRIGNAVFATCFNERIPKAIRLTHQNDIVPHMPPYYSYFPTKTYHHFSREVWLHKEGIGKDELVEKICDDSGEDPTCSRSVYGNSISDHLEYYGFELWADADSTCKIVVIEVIEEYNIGTGGNIRLSRSPNPTLFLKS</sequence>
<dbReference type="EMBL" id="SWLB01000013">
    <property type="protein sequence ID" value="KAF3330277.1"/>
    <property type="molecule type" value="Genomic_DNA"/>
</dbReference>
<accession>A0A833R0U5</accession>
<name>A0A833R0U5_9POAL</name>
<dbReference type="InterPro" id="IPR051218">
    <property type="entry name" value="Sec_MonoDiacylglyc_Lipase"/>
</dbReference>
<dbReference type="PANTHER" id="PTHR45856:SF8">
    <property type="entry name" value="LIPASE FAMILY PROTEIN, EXPRESSED"/>
    <property type="match status" value="1"/>
</dbReference>
<dbReference type="AlphaFoldDB" id="A0A833R0U5"/>
<comment type="caution">
    <text evidence="3">The sequence shown here is derived from an EMBL/GenBank/DDBJ whole genome shotgun (WGS) entry which is preliminary data.</text>
</comment>
<feature type="chain" id="PRO_5032623734" evidence="1">
    <location>
        <begin position="24"/>
        <end position="330"/>
    </location>
</feature>
<dbReference type="Pfam" id="PF01764">
    <property type="entry name" value="Lipase_3"/>
    <property type="match status" value="1"/>
</dbReference>
<dbReference type="InterPro" id="IPR029058">
    <property type="entry name" value="AB_hydrolase_fold"/>
</dbReference>
<dbReference type="InterPro" id="IPR002921">
    <property type="entry name" value="Fungal_lipase-type"/>
</dbReference>
<protein>
    <submittedName>
        <fullName evidence="3">Lipase-like protein</fullName>
    </submittedName>
</protein>
<evidence type="ECO:0000313" key="3">
    <source>
        <dbReference type="EMBL" id="KAF3330277.1"/>
    </source>
</evidence>
<dbReference type="SUPFAM" id="SSF53474">
    <property type="entry name" value="alpha/beta-Hydrolases"/>
    <property type="match status" value="1"/>
</dbReference>
<gene>
    <name evidence="3" type="ORF">FCM35_KLT03631</name>
</gene>
<dbReference type="Proteomes" id="UP000623129">
    <property type="component" value="Unassembled WGS sequence"/>
</dbReference>
<evidence type="ECO:0000313" key="4">
    <source>
        <dbReference type="Proteomes" id="UP000623129"/>
    </source>
</evidence>
<keyword evidence="1" id="KW-0732">Signal</keyword>
<dbReference type="CDD" id="cd00519">
    <property type="entry name" value="Lipase_3"/>
    <property type="match status" value="1"/>
</dbReference>
<feature type="signal peptide" evidence="1">
    <location>
        <begin position="1"/>
        <end position="23"/>
    </location>
</feature>
<dbReference type="PANTHER" id="PTHR45856">
    <property type="entry name" value="ALPHA/BETA-HYDROLASES SUPERFAMILY PROTEIN"/>
    <property type="match status" value="1"/>
</dbReference>
<proteinExistence type="predicted"/>
<dbReference type="GO" id="GO:0006629">
    <property type="term" value="P:lipid metabolic process"/>
    <property type="evidence" value="ECO:0007669"/>
    <property type="project" value="InterPro"/>
</dbReference>
<dbReference type="OrthoDB" id="426718at2759"/>
<organism evidence="3 4">
    <name type="scientific">Carex littledalei</name>
    <dbReference type="NCBI Taxonomy" id="544730"/>
    <lineage>
        <taxon>Eukaryota</taxon>
        <taxon>Viridiplantae</taxon>
        <taxon>Streptophyta</taxon>
        <taxon>Embryophyta</taxon>
        <taxon>Tracheophyta</taxon>
        <taxon>Spermatophyta</taxon>
        <taxon>Magnoliopsida</taxon>
        <taxon>Liliopsida</taxon>
        <taxon>Poales</taxon>
        <taxon>Cyperaceae</taxon>
        <taxon>Cyperoideae</taxon>
        <taxon>Cariceae</taxon>
        <taxon>Carex</taxon>
        <taxon>Carex subgen. Euthyceras</taxon>
    </lineage>
</organism>
<evidence type="ECO:0000256" key="1">
    <source>
        <dbReference type="SAM" id="SignalP"/>
    </source>
</evidence>
<dbReference type="Gene3D" id="3.40.50.1820">
    <property type="entry name" value="alpha/beta hydrolase"/>
    <property type="match status" value="1"/>
</dbReference>